<dbReference type="Proteomes" id="UP000735302">
    <property type="component" value="Unassembled WGS sequence"/>
</dbReference>
<comment type="caution">
    <text evidence="3">The sequence shown here is derived from an EMBL/GenBank/DDBJ whole genome shotgun (WGS) entry which is preliminary data.</text>
</comment>
<evidence type="ECO:0000256" key="1">
    <source>
        <dbReference type="ARBA" id="ARBA00022441"/>
    </source>
</evidence>
<name>A0AAV3YTL7_9GAST</name>
<protein>
    <submittedName>
        <fullName evidence="3">Kelch domain-containing protein 2-like</fullName>
    </submittedName>
</protein>
<evidence type="ECO:0000256" key="2">
    <source>
        <dbReference type="ARBA" id="ARBA00022737"/>
    </source>
</evidence>
<organism evidence="3 4">
    <name type="scientific">Plakobranchus ocellatus</name>
    <dbReference type="NCBI Taxonomy" id="259542"/>
    <lineage>
        <taxon>Eukaryota</taxon>
        <taxon>Metazoa</taxon>
        <taxon>Spiralia</taxon>
        <taxon>Lophotrochozoa</taxon>
        <taxon>Mollusca</taxon>
        <taxon>Gastropoda</taxon>
        <taxon>Heterobranchia</taxon>
        <taxon>Euthyneura</taxon>
        <taxon>Panpulmonata</taxon>
        <taxon>Sacoglossa</taxon>
        <taxon>Placobranchoidea</taxon>
        <taxon>Plakobranchidae</taxon>
        <taxon>Plakobranchus</taxon>
    </lineage>
</organism>
<evidence type="ECO:0000313" key="4">
    <source>
        <dbReference type="Proteomes" id="UP000735302"/>
    </source>
</evidence>
<dbReference type="PANTHER" id="PTHR46228:SF2">
    <property type="entry name" value="KELCH REPEAT PROTEIN (AFU_ORTHOLOGUE AFUA_4G14350)"/>
    <property type="match status" value="1"/>
</dbReference>
<keyword evidence="2" id="KW-0677">Repeat</keyword>
<dbReference type="Gene3D" id="2.120.10.80">
    <property type="entry name" value="Kelch-type beta propeller"/>
    <property type="match status" value="3"/>
</dbReference>
<dbReference type="InterPro" id="IPR015915">
    <property type="entry name" value="Kelch-typ_b-propeller"/>
</dbReference>
<dbReference type="SUPFAM" id="SSF117281">
    <property type="entry name" value="Kelch motif"/>
    <property type="match status" value="1"/>
</dbReference>
<dbReference type="EMBL" id="BLXT01001432">
    <property type="protein sequence ID" value="GFN85597.1"/>
    <property type="molecule type" value="Genomic_DNA"/>
</dbReference>
<proteinExistence type="predicted"/>
<reference evidence="3 4" key="1">
    <citation type="journal article" date="2021" name="Elife">
        <title>Chloroplast acquisition without the gene transfer in kleptoplastic sea slugs, Plakobranchus ocellatus.</title>
        <authorList>
            <person name="Maeda T."/>
            <person name="Takahashi S."/>
            <person name="Yoshida T."/>
            <person name="Shimamura S."/>
            <person name="Takaki Y."/>
            <person name="Nagai Y."/>
            <person name="Toyoda A."/>
            <person name="Suzuki Y."/>
            <person name="Arimoto A."/>
            <person name="Ishii H."/>
            <person name="Satoh N."/>
            <person name="Nishiyama T."/>
            <person name="Hasebe M."/>
            <person name="Maruyama T."/>
            <person name="Minagawa J."/>
            <person name="Obokata J."/>
            <person name="Shigenobu S."/>
        </authorList>
    </citation>
    <scope>NUCLEOTIDE SEQUENCE [LARGE SCALE GENOMIC DNA]</scope>
</reference>
<accession>A0AAV3YTL7</accession>
<dbReference type="PANTHER" id="PTHR46228">
    <property type="entry name" value="KELCH DOMAIN-CONTAINING PROTEIN"/>
    <property type="match status" value="1"/>
</dbReference>
<gene>
    <name evidence="3" type="ORF">PoB_001210300</name>
</gene>
<sequence>MESKQLSTFPSWKKVRQFSPSGESLNMDDIYCSERVGHMASCIMGELLVWGGFQDQSIGSGYCLNTSLWNYNMDMDRWFRYKPFGTAPPPMSGACCAVVWPFWYIFCGHGNAGQVNNIYRLNLLTCTWETVMPEGNIVSPRDKLVSWVFEDRIYIFGGYGPCPYEYLWDKEEDIFTKEAWSEEKGWNNQIAAFHLHAQCWQHVNTKGPKPLARAAHTAVRVGNAVYVFGGRHKGQRMGDLHCLNLLDFSWSGELCCLGEQPEGRSWHTMARLNKNQLVLMGGFNTSEEVLDDLWVLHIESLSWSVVKKNTGYPLLWHTACPNSQGDILIFGGCMNNILDNHVDMAASSQIFTIRFEPFSLHRICLHILYKNLLSSQRDLLDLIKHHRKWLNLPIHHQDWIAARLNVDFELNRWDFHFPALAMHGPTLSQLTNIHTDGA</sequence>
<keyword evidence="4" id="KW-1185">Reference proteome</keyword>
<dbReference type="AlphaFoldDB" id="A0AAV3YTL7"/>
<evidence type="ECO:0000313" key="3">
    <source>
        <dbReference type="EMBL" id="GFN85597.1"/>
    </source>
</evidence>
<dbReference type="Pfam" id="PF24681">
    <property type="entry name" value="Kelch_KLHDC2_KLHL20_DRC7"/>
    <property type="match status" value="2"/>
</dbReference>
<keyword evidence="1" id="KW-0880">Kelch repeat</keyword>